<dbReference type="AlphaFoldDB" id="A0A6J6CP73"/>
<dbReference type="InterPro" id="IPR037523">
    <property type="entry name" value="VOC_core"/>
</dbReference>
<evidence type="ECO:0000256" key="5">
    <source>
        <dbReference type="ARBA" id="ARBA00022964"/>
    </source>
</evidence>
<evidence type="ECO:0000313" key="9">
    <source>
        <dbReference type="EMBL" id="CAB4553016.1"/>
    </source>
</evidence>
<dbReference type="InterPro" id="IPR004360">
    <property type="entry name" value="Glyas_Fos-R_dOase_dom"/>
</dbReference>
<dbReference type="Gene3D" id="3.10.180.10">
    <property type="entry name" value="2,3-Dihydroxybiphenyl 1,2-Dioxygenase, domain 1"/>
    <property type="match status" value="1"/>
</dbReference>
<evidence type="ECO:0000256" key="6">
    <source>
        <dbReference type="ARBA" id="ARBA00023002"/>
    </source>
</evidence>
<dbReference type="InterPro" id="IPR000486">
    <property type="entry name" value="Xdiol_ring_cleave_dOase_1/2"/>
</dbReference>
<proteinExistence type="inferred from homology"/>
<sequence length="189" mass="20784">MSTAPLRPRLSLGHATIAVRDLDTMVAFYTDVLGFHVTNRGEPAPGIGEMVFLSQDPMAHHQIVLVATPEPPARGFALADHLAFRTGTLDELRVIGERLATARVATVMPVSHGNAWSLYFTDPEGNGLECFVDTPFHVAQPYGDRLDLSASDAEIEATTRSKIQELPEFQPFDDWRRAMAERLDAAGRD</sequence>
<keyword evidence="7" id="KW-0408">Iron</keyword>
<dbReference type="InterPro" id="IPR029068">
    <property type="entry name" value="Glyas_Bleomycin-R_OHBP_Dase"/>
</dbReference>
<evidence type="ECO:0000256" key="3">
    <source>
        <dbReference type="ARBA" id="ARBA00022723"/>
    </source>
</evidence>
<keyword evidence="5" id="KW-0223">Dioxygenase</keyword>
<gene>
    <name evidence="9" type="ORF">UFOPK1493_01208</name>
</gene>
<dbReference type="SUPFAM" id="SSF54593">
    <property type="entry name" value="Glyoxalase/Bleomycin resistance protein/Dihydroxybiphenyl dioxygenase"/>
    <property type="match status" value="1"/>
</dbReference>
<keyword evidence="4" id="KW-0058">Aromatic hydrocarbons catabolism</keyword>
<name>A0A6J6CP73_9ZZZZ</name>
<dbReference type="GO" id="GO:0051213">
    <property type="term" value="F:dioxygenase activity"/>
    <property type="evidence" value="ECO:0007669"/>
    <property type="project" value="UniProtKB-KW"/>
</dbReference>
<evidence type="ECO:0000256" key="7">
    <source>
        <dbReference type="ARBA" id="ARBA00023004"/>
    </source>
</evidence>
<dbReference type="PANTHER" id="PTHR43279:SF1">
    <property type="entry name" value="CATECHOL-2,3-DIOXYGENASE"/>
    <property type="match status" value="1"/>
</dbReference>
<evidence type="ECO:0000256" key="2">
    <source>
        <dbReference type="ARBA" id="ARBA00008784"/>
    </source>
</evidence>
<evidence type="ECO:0000256" key="1">
    <source>
        <dbReference type="ARBA" id="ARBA00001954"/>
    </source>
</evidence>
<dbReference type="EMBL" id="CAEZSR010000033">
    <property type="protein sequence ID" value="CAB4553016.1"/>
    <property type="molecule type" value="Genomic_DNA"/>
</dbReference>
<reference evidence="9" key="1">
    <citation type="submission" date="2020-05" db="EMBL/GenBank/DDBJ databases">
        <authorList>
            <person name="Chiriac C."/>
            <person name="Salcher M."/>
            <person name="Ghai R."/>
            <person name="Kavagutti S V."/>
        </authorList>
    </citation>
    <scope>NUCLEOTIDE SEQUENCE</scope>
</reference>
<feature type="domain" description="VOC" evidence="8">
    <location>
        <begin position="11"/>
        <end position="133"/>
    </location>
</feature>
<dbReference type="PROSITE" id="PS51819">
    <property type="entry name" value="VOC"/>
    <property type="match status" value="1"/>
</dbReference>
<dbReference type="PROSITE" id="PS00082">
    <property type="entry name" value="EXTRADIOL_DIOXYGENAS"/>
    <property type="match status" value="1"/>
</dbReference>
<dbReference type="PANTHER" id="PTHR43279">
    <property type="entry name" value="CATECHOL-2,3-DIOXYGENASE"/>
    <property type="match status" value="1"/>
</dbReference>
<dbReference type="GO" id="GO:0008198">
    <property type="term" value="F:ferrous iron binding"/>
    <property type="evidence" value="ECO:0007669"/>
    <property type="project" value="InterPro"/>
</dbReference>
<organism evidence="9">
    <name type="scientific">freshwater metagenome</name>
    <dbReference type="NCBI Taxonomy" id="449393"/>
    <lineage>
        <taxon>unclassified sequences</taxon>
        <taxon>metagenomes</taxon>
        <taxon>ecological metagenomes</taxon>
    </lineage>
</organism>
<protein>
    <submittedName>
        <fullName evidence="9">Unannotated protein</fullName>
    </submittedName>
</protein>
<dbReference type="Pfam" id="PF00903">
    <property type="entry name" value="Glyoxalase"/>
    <property type="match status" value="1"/>
</dbReference>
<comment type="similarity">
    <text evidence="2">Belongs to the extradiol ring-cleavage dioxygenase family.</text>
</comment>
<comment type="cofactor">
    <cofactor evidence="1">
        <name>Fe(2+)</name>
        <dbReference type="ChEBI" id="CHEBI:29033"/>
    </cofactor>
</comment>
<accession>A0A6J6CP73</accession>
<evidence type="ECO:0000259" key="8">
    <source>
        <dbReference type="PROSITE" id="PS51819"/>
    </source>
</evidence>
<keyword evidence="3" id="KW-0479">Metal-binding</keyword>
<keyword evidence="6" id="KW-0560">Oxidoreductase</keyword>
<evidence type="ECO:0000256" key="4">
    <source>
        <dbReference type="ARBA" id="ARBA00022797"/>
    </source>
</evidence>